<dbReference type="Pfam" id="PF25329">
    <property type="entry name" value="C2_GDE1"/>
    <property type="match status" value="1"/>
</dbReference>
<dbReference type="SMART" id="SM00248">
    <property type="entry name" value="ANK"/>
    <property type="match status" value="6"/>
</dbReference>
<dbReference type="PANTHER" id="PTHR24198:SF165">
    <property type="entry name" value="ANKYRIN REPEAT-CONTAINING PROTEIN-RELATED"/>
    <property type="match status" value="1"/>
</dbReference>
<dbReference type="PROSITE" id="PS51382">
    <property type="entry name" value="SPX"/>
    <property type="match status" value="1"/>
</dbReference>
<dbReference type="InterPro" id="IPR004331">
    <property type="entry name" value="SPX_dom"/>
</dbReference>
<feature type="repeat" description="ANK" evidence="3">
    <location>
        <begin position="520"/>
        <end position="553"/>
    </location>
</feature>
<gene>
    <name evidence="6" type="ORF">AW171_hschr2144</name>
</gene>
<evidence type="ECO:0000256" key="2">
    <source>
        <dbReference type="ARBA" id="ARBA00023043"/>
    </source>
</evidence>
<dbReference type="Gene3D" id="3.20.20.190">
    <property type="entry name" value="Phosphatidylinositol (PI) phosphodiesterase"/>
    <property type="match status" value="1"/>
</dbReference>
<dbReference type="InterPro" id="IPR017946">
    <property type="entry name" value="PLC-like_Pdiesterase_TIM-brl"/>
</dbReference>
<accession>A0A109UW55</accession>
<dbReference type="GO" id="GO:0006629">
    <property type="term" value="P:lipid metabolic process"/>
    <property type="evidence" value="ECO:0007669"/>
    <property type="project" value="InterPro"/>
</dbReference>
<protein>
    <submittedName>
        <fullName evidence="6">HBL267Wp</fullName>
    </submittedName>
</protein>
<feature type="repeat" description="ANK" evidence="3">
    <location>
        <begin position="555"/>
        <end position="587"/>
    </location>
</feature>
<keyword evidence="2 3" id="KW-0040">ANK repeat</keyword>
<dbReference type="RefSeq" id="XP_017985631.1">
    <property type="nucleotide sequence ID" value="XM_018130273.1"/>
</dbReference>
<dbReference type="InterPro" id="IPR057506">
    <property type="entry name" value="C2_GPCPD1"/>
</dbReference>
<dbReference type="CDD" id="cd08578">
    <property type="entry name" value="GDPD_NUC-2_fungi"/>
    <property type="match status" value="1"/>
</dbReference>
<evidence type="ECO:0000259" key="5">
    <source>
        <dbReference type="PROSITE" id="PS51704"/>
    </source>
</evidence>
<dbReference type="PROSITE" id="PS51704">
    <property type="entry name" value="GP_PDE"/>
    <property type="match status" value="1"/>
</dbReference>
<dbReference type="InterPro" id="IPR036770">
    <property type="entry name" value="Ankyrin_rpt-contain_sf"/>
</dbReference>
<dbReference type="PANTHER" id="PTHR24198">
    <property type="entry name" value="ANKYRIN REPEAT AND PROTEIN KINASE DOMAIN-CONTAINING PROTEIN"/>
    <property type="match status" value="1"/>
</dbReference>
<keyword evidence="1" id="KW-0677">Repeat</keyword>
<evidence type="ECO:0000313" key="6">
    <source>
        <dbReference type="EMBL" id="AMD18635.1"/>
    </source>
</evidence>
<sequence>MKFGKHLLSRQLELPEYNGHFINYKALKKLLKQLSVPVASEDRVSSSQEDDVSMGNKTPSLPSYQVLQSNKVSFFFRLERELEKVNEYYMEKEADIKIKFEILQTRYQDYLKKGRLSSKQVSSYRQIRDGIKKFERDLSHLEQFIELNRTGFSKVLKKWDKRSHSHTKDFYLLTVVSVQPVFAHNELSKWNDEILSMLLELEEVSNDDSKSVFDTSTSSIVKPRNYHIDPSTEFDLVTTPTFVPTHLKDNSSIESSFASVSHLADLELEVEGWYMEVLHVSKLNDQNLKQQLIKSFVETKVQSFVANKIHQEGIDKDLISKELLTKIFSLLVTSSIDDESLQYFFTCGKARIDLTQCKDDDLVFSRRNVFHEAASCQSQSRVFILNEALQQYHNSIIPEHTLRKLLNAQDVHARTPLHYACELGKTDFATLLIQSWMLDSVDIPDTDSKTPLVLSIIKNHVDITRLLLVDAKVNPNPEANESNKLQFSPLNVACAHENFQAAKMILECGNIDLQNVQDCQGLCPLHVVAKNGGNENLIKLLITYGADPNGVDNFNKWTPIFHAIQEGHSDTVRLLLNHGANWDVVDEDNLSPLFYALWEGNLSVLNILLEWSKKSSTQKRISSVSPKIPELKISFNDCLSSDSLGDIPDFELPPPIIPLRKYGHNFLEQKIFVKIVFQPGKESIKINKEDEIVLSEPGRVTLTSNFSDIIPRNVLLPLQDYEDRVIMFQVDKLEGFSIDFEVFPTFGTRLIAKTNAMSSIFREVNNQHYNDGHVILPLFDSRLKYVGTLELCYQVIFPYNGKPLEIAKYDTYWKSTTSREQGPIRQPFVTSSSLSGKFVNVMVTILSDGKVIAAPDKVIAISENVNLFLNDIRSEQLESLCKMKLDDIPKIQTVDQLKQLLRNRYMDLDTLLAQTDPNIKMDIHVYFPTPAEISTIPVNVSPLVNVNKFVDNLLLITFCHMRYLNHNNMHTRSIVFSSCNALLCSILNWKQPNYPVIYRMNGLKKEDGVFVEETSNHLKHLAADPSAVSFTDYCSRSIREVVNFAANNNLLGICIPLELLKITPKIIERIKQCGLLLIGSQLPDDDRESFEFLDSDISAINTVSELEFRALSK</sequence>
<dbReference type="InterPro" id="IPR030395">
    <property type="entry name" value="GP_PDE_dom"/>
</dbReference>
<dbReference type="CDD" id="cd14483">
    <property type="entry name" value="SPX_PHO81_NUC-2_like"/>
    <property type="match status" value="1"/>
</dbReference>
<reference evidence="6 7" key="1">
    <citation type="submission" date="2016-01" db="EMBL/GenBank/DDBJ databases">
        <title>Genome sequence of the yeast Holleya sinecauda.</title>
        <authorList>
            <person name="Dietrich F.S."/>
        </authorList>
    </citation>
    <scope>NUCLEOTIDE SEQUENCE [LARGE SCALE GENOMIC DNA]</scope>
    <source>
        <strain evidence="6 7">ATCC 58844</strain>
    </source>
</reference>
<name>A0A109UW55_9SACH</name>
<dbReference type="Pfam" id="PF03105">
    <property type="entry name" value="SPX"/>
    <property type="match status" value="1"/>
</dbReference>
<evidence type="ECO:0000256" key="1">
    <source>
        <dbReference type="ARBA" id="ARBA00022737"/>
    </source>
</evidence>
<dbReference type="EMBL" id="CP014242">
    <property type="protein sequence ID" value="AMD18635.1"/>
    <property type="molecule type" value="Genomic_DNA"/>
</dbReference>
<dbReference type="Pfam" id="PF12796">
    <property type="entry name" value="Ank_2"/>
    <property type="match status" value="2"/>
</dbReference>
<feature type="domain" description="SPX" evidence="4">
    <location>
        <begin position="1"/>
        <end position="173"/>
    </location>
</feature>
<dbReference type="Proteomes" id="UP000243052">
    <property type="component" value="Chromosome ii"/>
</dbReference>
<keyword evidence="7" id="KW-1185">Reference proteome</keyword>
<organism evidence="6 7">
    <name type="scientific">Eremothecium sinecaudum</name>
    <dbReference type="NCBI Taxonomy" id="45286"/>
    <lineage>
        <taxon>Eukaryota</taxon>
        <taxon>Fungi</taxon>
        <taxon>Dikarya</taxon>
        <taxon>Ascomycota</taxon>
        <taxon>Saccharomycotina</taxon>
        <taxon>Saccharomycetes</taxon>
        <taxon>Saccharomycetales</taxon>
        <taxon>Saccharomycetaceae</taxon>
        <taxon>Eremothecium</taxon>
    </lineage>
</organism>
<feature type="domain" description="GP-PDE" evidence="5">
    <location>
        <begin position="806"/>
        <end position="1113"/>
    </location>
</feature>
<dbReference type="GeneID" id="28721778"/>
<dbReference type="Gene3D" id="1.25.40.20">
    <property type="entry name" value="Ankyrin repeat-containing domain"/>
    <property type="match status" value="2"/>
</dbReference>
<proteinExistence type="predicted"/>
<evidence type="ECO:0000259" key="4">
    <source>
        <dbReference type="PROSITE" id="PS51382"/>
    </source>
</evidence>
<dbReference type="OrthoDB" id="1577640at2759"/>
<dbReference type="AlphaFoldDB" id="A0A109UW55"/>
<dbReference type="PROSITE" id="PS50297">
    <property type="entry name" value="ANK_REP_REGION"/>
    <property type="match status" value="2"/>
</dbReference>
<dbReference type="SUPFAM" id="SSF48403">
    <property type="entry name" value="Ankyrin repeat"/>
    <property type="match status" value="1"/>
</dbReference>
<dbReference type="InterPro" id="IPR002110">
    <property type="entry name" value="Ankyrin_rpt"/>
</dbReference>
<dbReference type="PROSITE" id="PS50088">
    <property type="entry name" value="ANK_REPEAT"/>
    <property type="match status" value="2"/>
</dbReference>
<evidence type="ECO:0000313" key="7">
    <source>
        <dbReference type="Proteomes" id="UP000243052"/>
    </source>
</evidence>
<evidence type="ECO:0000256" key="3">
    <source>
        <dbReference type="PROSITE-ProRule" id="PRU00023"/>
    </source>
</evidence>
<dbReference type="STRING" id="45286.A0A109UW55"/>
<dbReference type="GO" id="GO:0008081">
    <property type="term" value="F:phosphoric diester hydrolase activity"/>
    <property type="evidence" value="ECO:0007669"/>
    <property type="project" value="InterPro"/>
</dbReference>